<evidence type="ECO:0000259" key="2">
    <source>
        <dbReference type="PROSITE" id="PS50842"/>
    </source>
</evidence>
<sequence length="183" mass="20884">MFDTNITLSFLTKFPNEIRRYIYPPNFIMVVKLLFQKQKRGQIVLCYCFLQVMALLVLAIMIAAAISKEVYFVHGEIGTATFYNPPYIPTQCDGNREEQFPPGNLFVAVSEGLWDNGAACGRRYRLRCLSGPQRPCKHRTIDVKVVDFCPITPCPSTMMLSRDAFAAIVHQHGRKVNIEYIQV</sequence>
<keyword evidence="1" id="KW-1133">Transmembrane helix</keyword>
<dbReference type="AlphaFoldDB" id="A0A6J1BH94"/>
<feature type="transmembrane region" description="Helical" evidence="1">
    <location>
        <begin position="44"/>
        <end position="66"/>
    </location>
</feature>
<feature type="domain" description="Expansin-like EG45" evidence="2">
    <location>
        <begin position="78"/>
        <end position="183"/>
    </location>
</feature>
<dbReference type="SUPFAM" id="SSF50685">
    <property type="entry name" value="Barwin-like endoglucanases"/>
    <property type="match status" value="1"/>
</dbReference>
<dbReference type="OrthoDB" id="587249at2759"/>
<accession>A0A6J1BH94</accession>
<dbReference type="InterPro" id="IPR009009">
    <property type="entry name" value="RlpA-like_DPBB"/>
</dbReference>
<dbReference type="InterPro" id="IPR036908">
    <property type="entry name" value="RlpA-like_sf"/>
</dbReference>
<evidence type="ECO:0000313" key="3">
    <source>
        <dbReference type="Proteomes" id="UP000504621"/>
    </source>
</evidence>
<organism evidence="3 4">
    <name type="scientific">Herrania umbratica</name>
    <dbReference type="NCBI Taxonomy" id="108875"/>
    <lineage>
        <taxon>Eukaryota</taxon>
        <taxon>Viridiplantae</taxon>
        <taxon>Streptophyta</taxon>
        <taxon>Embryophyta</taxon>
        <taxon>Tracheophyta</taxon>
        <taxon>Spermatophyta</taxon>
        <taxon>Magnoliopsida</taxon>
        <taxon>eudicotyledons</taxon>
        <taxon>Gunneridae</taxon>
        <taxon>Pentapetalae</taxon>
        <taxon>rosids</taxon>
        <taxon>malvids</taxon>
        <taxon>Malvales</taxon>
        <taxon>Malvaceae</taxon>
        <taxon>Byttnerioideae</taxon>
        <taxon>Herrania</taxon>
    </lineage>
</organism>
<name>A0A6J1BH94_9ROSI</name>
<dbReference type="Pfam" id="PF03330">
    <property type="entry name" value="DPBB_1"/>
    <property type="match status" value="1"/>
</dbReference>
<dbReference type="CDD" id="cd22269">
    <property type="entry name" value="DPBB_EG45-like"/>
    <property type="match status" value="1"/>
</dbReference>
<dbReference type="PANTHER" id="PTHR47480">
    <property type="entry name" value="EG45-LIKE DOMAIN CONTAINING PROTEIN"/>
    <property type="match status" value="1"/>
</dbReference>
<dbReference type="RefSeq" id="XP_021298665.1">
    <property type="nucleotide sequence ID" value="XM_021442990.1"/>
</dbReference>
<evidence type="ECO:0000313" key="4">
    <source>
        <dbReference type="RefSeq" id="XP_021298665.1"/>
    </source>
</evidence>
<proteinExistence type="predicted"/>
<keyword evidence="1" id="KW-0812">Transmembrane</keyword>
<dbReference type="Gene3D" id="2.40.40.10">
    <property type="entry name" value="RlpA-like domain"/>
    <property type="match status" value="1"/>
</dbReference>
<dbReference type="Proteomes" id="UP000504621">
    <property type="component" value="Unplaced"/>
</dbReference>
<evidence type="ECO:0000256" key="1">
    <source>
        <dbReference type="SAM" id="Phobius"/>
    </source>
</evidence>
<dbReference type="PANTHER" id="PTHR47480:SF6">
    <property type="entry name" value="EXPANSIN-LIKE EG45 DOMAIN-CONTAINING PROTEIN"/>
    <property type="match status" value="1"/>
</dbReference>
<reference evidence="4" key="1">
    <citation type="submission" date="2025-08" db="UniProtKB">
        <authorList>
            <consortium name="RefSeq"/>
        </authorList>
    </citation>
    <scope>IDENTIFICATION</scope>
    <source>
        <tissue evidence="4">Leaf</tissue>
    </source>
</reference>
<dbReference type="PROSITE" id="PS50842">
    <property type="entry name" value="EXPANSIN_EG45"/>
    <property type="match status" value="1"/>
</dbReference>
<gene>
    <name evidence="4" type="primary">LOC110427454</name>
</gene>
<dbReference type="SMART" id="SM00837">
    <property type="entry name" value="DPBB_1"/>
    <property type="match status" value="1"/>
</dbReference>
<protein>
    <submittedName>
        <fullName evidence="4">EG45-like domain containing protein</fullName>
    </submittedName>
</protein>
<keyword evidence="1" id="KW-0472">Membrane</keyword>
<dbReference type="GeneID" id="110427454"/>
<keyword evidence="3" id="KW-1185">Reference proteome</keyword>
<dbReference type="InterPro" id="IPR007112">
    <property type="entry name" value="Expansin/allergen_DPBB_dom"/>
</dbReference>